<gene>
    <name evidence="6" type="ORF">ARMOST_11733</name>
</gene>
<proteinExistence type="inferred from homology"/>
<evidence type="ECO:0000256" key="5">
    <source>
        <dbReference type="SAM" id="Coils"/>
    </source>
</evidence>
<reference evidence="7" key="1">
    <citation type="journal article" date="2017" name="Nat. Ecol. Evol.">
        <title>Genome expansion and lineage-specific genetic innovations in the forest pathogenic fungi Armillaria.</title>
        <authorList>
            <person name="Sipos G."/>
            <person name="Prasanna A.N."/>
            <person name="Walter M.C."/>
            <person name="O'Connor E."/>
            <person name="Balint B."/>
            <person name="Krizsan K."/>
            <person name="Kiss B."/>
            <person name="Hess J."/>
            <person name="Varga T."/>
            <person name="Slot J."/>
            <person name="Riley R."/>
            <person name="Boka B."/>
            <person name="Rigling D."/>
            <person name="Barry K."/>
            <person name="Lee J."/>
            <person name="Mihaltcheva S."/>
            <person name="LaButti K."/>
            <person name="Lipzen A."/>
            <person name="Waldron R."/>
            <person name="Moloney N.M."/>
            <person name="Sperisen C."/>
            <person name="Kredics L."/>
            <person name="Vagvoelgyi C."/>
            <person name="Patrignani A."/>
            <person name="Fitzpatrick D."/>
            <person name="Nagy I."/>
            <person name="Doyle S."/>
            <person name="Anderson J.B."/>
            <person name="Grigoriev I.V."/>
            <person name="Gueldener U."/>
            <person name="Muensterkoetter M."/>
            <person name="Nagy L.G."/>
        </authorList>
    </citation>
    <scope>NUCLEOTIDE SEQUENCE [LARGE SCALE GENOMIC DNA]</scope>
    <source>
        <strain evidence="7">C18/9</strain>
    </source>
</reference>
<sequence length="88" mass="9830">MFRIPAARRITNLSVAQRRYTSSLKEGAVAQSKGFQAKEKAVENQYAHNIEVQQLEKLKAELEAQKKKLSESEAALDSLIQKANGKSQ</sequence>
<dbReference type="AlphaFoldDB" id="A0A284RHZ2"/>
<comment type="similarity">
    <text evidence="2 4">Belongs to the ATPase inhibitor family.</text>
</comment>
<feature type="coiled-coil region" evidence="5">
    <location>
        <begin position="48"/>
        <end position="82"/>
    </location>
</feature>
<evidence type="ECO:0000256" key="2">
    <source>
        <dbReference type="ARBA" id="ARBA00010901"/>
    </source>
</evidence>
<dbReference type="OMA" id="PASMFVR"/>
<evidence type="ECO:0000256" key="4">
    <source>
        <dbReference type="RuleBase" id="RU368087"/>
    </source>
</evidence>
<name>A0A284RHZ2_ARMOS</name>
<dbReference type="STRING" id="47428.A0A284RHZ2"/>
<evidence type="ECO:0000313" key="6">
    <source>
        <dbReference type="EMBL" id="SJL08370.1"/>
    </source>
</evidence>
<comment type="subcellular location">
    <subcellularLocation>
        <location evidence="1">Mitochondrion</location>
    </subcellularLocation>
</comment>
<protein>
    <recommendedName>
        <fullName evidence="4">ATPase inhibitor, mitochondrial</fullName>
    </recommendedName>
</protein>
<dbReference type="GO" id="GO:0005739">
    <property type="term" value="C:mitochondrion"/>
    <property type="evidence" value="ECO:0007669"/>
    <property type="project" value="UniProtKB-SubCell"/>
</dbReference>
<dbReference type="Proteomes" id="UP000219338">
    <property type="component" value="Unassembled WGS sequence"/>
</dbReference>
<evidence type="ECO:0000313" key="7">
    <source>
        <dbReference type="Proteomes" id="UP000219338"/>
    </source>
</evidence>
<evidence type="ECO:0000256" key="1">
    <source>
        <dbReference type="ARBA" id="ARBA00004173"/>
    </source>
</evidence>
<keyword evidence="7" id="KW-1185">Reference proteome</keyword>
<accession>A0A284RHZ2</accession>
<keyword evidence="3" id="KW-0496">Mitochondrion</keyword>
<dbReference type="OrthoDB" id="5532350at2759"/>
<dbReference type="Pfam" id="PF04568">
    <property type="entry name" value="IATP"/>
    <property type="match status" value="1"/>
</dbReference>
<keyword evidence="5" id="KW-0175">Coiled coil</keyword>
<organism evidence="6 7">
    <name type="scientific">Armillaria ostoyae</name>
    <name type="common">Armillaria root rot fungus</name>
    <dbReference type="NCBI Taxonomy" id="47428"/>
    <lineage>
        <taxon>Eukaryota</taxon>
        <taxon>Fungi</taxon>
        <taxon>Dikarya</taxon>
        <taxon>Basidiomycota</taxon>
        <taxon>Agaricomycotina</taxon>
        <taxon>Agaricomycetes</taxon>
        <taxon>Agaricomycetidae</taxon>
        <taxon>Agaricales</taxon>
        <taxon>Marasmiineae</taxon>
        <taxon>Physalacriaceae</taxon>
        <taxon>Armillaria</taxon>
    </lineage>
</organism>
<dbReference type="InterPro" id="IPR007648">
    <property type="entry name" value="ATPase_inhibitor_mt"/>
</dbReference>
<comment type="function">
    <text evidence="4">Inhibits the enzyme activity of ATPase.</text>
</comment>
<dbReference type="Gene3D" id="1.20.5.500">
    <property type="entry name" value="Single helix bin"/>
    <property type="match status" value="1"/>
</dbReference>
<evidence type="ECO:0000256" key="3">
    <source>
        <dbReference type="ARBA" id="ARBA00023128"/>
    </source>
</evidence>
<dbReference type="GO" id="GO:0042030">
    <property type="term" value="F:ATPase inhibitor activity"/>
    <property type="evidence" value="ECO:0007669"/>
    <property type="project" value="InterPro"/>
</dbReference>
<dbReference type="EMBL" id="FUEG01000009">
    <property type="protein sequence ID" value="SJL08370.1"/>
    <property type="molecule type" value="Genomic_DNA"/>
</dbReference>